<feature type="domain" description="4Fe-4S ferredoxin-type" evidence="12">
    <location>
        <begin position="67"/>
        <end position="96"/>
    </location>
</feature>
<dbReference type="Gene3D" id="3.30.70.20">
    <property type="match status" value="2"/>
</dbReference>
<evidence type="ECO:0000256" key="11">
    <source>
        <dbReference type="ARBA" id="ARBA00023136"/>
    </source>
</evidence>
<evidence type="ECO:0000313" key="14">
    <source>
        <dbReference type="Proteomes" id="UP001163115"/>
    </source>
</evidence>
<name>A0ABY7AFC3_9FIRM</name>
<gene>
    <name evidence="13" type="ORF">OW255_07955</name>
</gene>
<keyword evidence="6" id="KW-1278">Translocase</keyword>
<dbReference type="InterPro" id="IPR017900">
    <property type="entry name" value="4Fe4S_Fe_S_CS"/>
</dbReference>
<evidence type="ECO:0000256" key="6">
    <source>
        <dbReference type="ARBA" id="ARBA00022967"/>
    </source>
</evidence>
<keyword evidence="4" id="KW-0479">Metal-binding</keyword>
<keyword evidence="1" id="KW-1003">Cell membrane</keyword>
<dbReference type="Proteomes" id="UP001163115">
    <property type="component" value="Chromosome"/>
</dbReference>
<keyword evidence="2" id="KW-0004">4Fe-4S</keyword>
<evidence type="ECO:0000256" key="10">
    <source>
        <dbReference type="ARBA" id="ARBA00023075"/>
    </source>
</evidence>
<evidence type="ECO:0000313" key="13">
    <source>
        <dbReference type="EMBL" id="WAJ25432.1"/>
    </source>
</evidence>
<accession>A0ABY7AFC3</accession>
<keyword evidence="14" id="KW-1185">Reference proteome</keyword>
<evidence type="ECO:0000256" key="2">
    <source>
        <dbReference type="ARBA" id="ARBA00022485"/>
    </source>
</evidence>
<reference evidence="13" key="1">
    <citation type="submission" date="2022-11" db="EMBL/GenBank/DDBJ databases">
        <title>Lacrimispora xylanolytica sy1, complete genome.</title>
        <authorList>
            <person name="Choi S."/>
        </authorList>
    </citation>
    <scope>NUCLEOTIDE SEQUENCE</scope>
    <source>
        <strain evidence="13">Sy1</strain>
    </source>
</reference>
<keyword evidence="11" id="KW-0472">Membrane</keyword>
<feature type="domain" description="4Fe-4S ferredoxin-type" evidence="12">
    <location>
        <begin position="36"/>
        <end position="65"/>
    </location>
</feature>
<evidence type="ECO:0000256" key="1">
    <source>
        <dbReference type="ARBA" id="ARBA00022475"/>
    </source>
</evidence>
<keyword evidence="7" id="KW-0408">Iron</keyword>
<evidence type="ECO:0000256" key="9">
    <source>
        <dbReference type="ARBA" id="ARBA00023027"/>
    </source>
</evidence>
<dbReference type="InterPro" id="IPR010226">
    <property type="entry name" value="NADH_quinone_OxRdtase_chainI"/>
</dbReference>
<evidence type="ECO:0000256" key="4">
    <source>
        <dbReference type="ARBA" id="ARBA00022723"/>
    </source>
</evidence>
<keyword evidence="5" id="KW-0677">Repeat</keyword>
<organism evidence="13 14">
    <name type="scientific">Lacrimispora xylanolytica</name>
    <dbReference type="NCBI Taxonomy" id="29375"/>
    <lineage>
        <taxon>Bacteria</taxon>
        <taxon>Bacillati</taxon>
        <taxon>Bacillota</taxon>
        <taxon>Clostridia</taxon>
        <taxon>Lachnospirales</taxon>
        <taxon>Lachnospiraceae</taxon>
        <taxon>Lacrimispora</taxon>
    </lineage>
</organism>
<sequence>MSILRMTKTLIKNLFHGPFTVSYPIEKKETFDRTRGSIGISIDDCIFCGMCERRCPTNAIHTDKARTSWSIERLKCIQCGYCTEVCPKKCLMMENHYTEPSFGNVRDVHVKCTNTQSPSES</sequence>
<dbReference type="Pfam" id="PF13187">
    <property type="entry name" value="Fer4_9"/>
    <property type="match status" value="1"/>
</dbReference>
<dbReference type="PANTHER" id="PTHR10849">
    <property type="entry name" value="NADH DEHYDROGENASE UBIQUINONE IRON-SULFUR PROTEIN 8, MITOCHONDRIAL"/>
    <property type="match status" value="1"/>
</dbReference>
<evidence type="ECO:0000256" key="3">
    <source>
        <dbReference type="ARBA" id="ARBA00022719"/>
    </source>
</evidence>
<dbReference type="SUPFAM" id="SSF54862">
    <property type="entry name" value="4Fe-4S ferredoxins"/>
    <property type="match status" value="1"/>
</dbReference>
<evidence type="ECO:0000256" key="7">
    <source>
        <dbReference type="ARBA" id="ARBA00023004"/>
    </source>
</evidence>
<dbReference type="PROSITE" id="PS00198">
    <property type="entry name" value="4FE4S_FER_1"/>
    <property type="match status" value="2"/>
</dbReference>
<evidence type="ECO:0000259" key="12">
    <source>
        <dbReference type="PROSITE" id="PS51379"/>
    </source>
</evidence>
<dbReference type="RefSeq" id="WP_024836449.1">
    <property type="nucleotide sequence ID" value="NZ_CP113524.1"/>
</dbReference>
<evidence type="ECO:0000256" key="5">
    <source>
        <dbReference type="ARBA" id="ARBA00022737"/>
    </source>
</evidence>
<dbReference type="InterPro" id="IPR017896">
    <property type="entry name" value="4Fe4S_Fe-S-bd"/>
</dbReference>
<proteinExistence type="predicted"/>
<keyword evidence="10" id="KW-0830">Ubiquinone</keyword>
<dbReference type="PANTHER" id="PTHR10849:SF24">
    <property type="entry name" value="NADH-QUINONE OXIDOREDUCTASE SUBUNIT I 2"/>
    <property type="match status" value="1"/>
</dbReference>
<dbReference type="PROSITE" id="PS51379">
    <property type="entry name" value="4FE4S_FER_2"/>
    <property type="match status" value="2"/>
</dbReference>
<dbReference type="EMBL" id="CP113524">
    <property type="protein sequence ID" value="WAJ25432.1"/>
    <property type="molecule type" value="Genomic_DNA"/>
</dbReference>
<keyword evidence="9" id="KW-0520">NAD</keyword>
<keyword evidence="8" id="KW-0411">Iron-sulfur</keyword>
<keyword evidence="3" id="KW-0874">Quinone</keyword>
<evidence type="ECO:0000256" key="8">
    <source>
        <dbReference type="ARBA" id="ARBA00023014"/>
    </source>
</evidence>
<protein>
    <submittedName>
        <fullName evidence="13">4Fe-4S binding protein</fullName>
    </submittedName>
</protein>